<evidence type="ECO:0000313" key="4">
    <source>
        <dbReference type="Proteomes" id="UP000306441"/>
    </source>
</evidence>
<protein>
    <submittedName>
        <fullName evidence="3">DUF805 domain-containing protein</fullName>
    </submittedName>
</protein>
<keyword evidence="4" id="KW-1185">Reference proteome</keyword>
<keyword evidence="2" id="KW-1133">Transmembrane helix</keyword>
<dbReference type="PANTHER" id="PTHR34980:SF2">
    <property type="entry name" value="INNER MEMBRANE PROTEIN YHAH-RELATED"/>
    <property type="match status" value="1"/>
</dbReference>
<evidence type="ECO:0000256" key="2">
    <source>
        <dbReference type="SAM" id="Phobius"/>
    </source>
</evidence>
<feature type="transmembrane region" description="Helical" evidence="2">
    <location>
        <begin position="202"/>
        <end position="222"/>
    </location>
</feature>
<dbReference type="PANTHER" id="PTHR34980">
    <property type="entry name" value="INNER MEMBRANE PROTEIN-RELATED-RELATED"/>
    <property type="match status" value="1"/>
</dbReference>
<organism evidence="3 4">
    <name type="scientific">Ollibium composti</name>
    <dbReference type="NCBI Taxonomy" id="2675109"/>
    <lineage>
        <taxon>Bacteria</taxon>
        <taxon>Pseudomonadati</taxon>
        <taxon>Pseudomonadota</taxon>
        <taxon>Alphaproteobacteria</taxon>
        <taxon>Hyphomicrobiales</taxon>
        <taxon>Phyllobacteriaceae</taxon>
        <taxon>Ollibium</taxon>
    </lineage>
</organism>
<dbReference type="Gene3D" id="2.40.50.140">
    <property type="entry name" value="Nucleic acid-binding proteins"/>
    <property type="match status" value="1"/>
</dbReference>
<dbReference type="RefSeq" id="WP_136357039.1">
    <property type="nucleotide sequence ID" value="NZ_SSNY01000005.1"/>
</dbReference>
<feature type="transmembrane region" description="Helical" evidence="2">
    <location>
        <begin position="166"/>
        <end position="190"/>
    </location>
</feature>
<name>A0ABY2Q786_9HYPH</name>
<feature type="region of interest" description="Disordered" evidence="1">
    <location>
        <begin position="68"/>
        <end position="87"/>
    </location>
</feature>
<feature type="transmembrane region" description="Helical" evidence="2">
    <location>
        <begin position="133"/>
        <end position="154"/>
    </location>
</feature>
<dbReference type="Pfam" id="PF05656">
    <property type="entry name" value="DUF805"/>
    <property type="match status" value="1"/>
</dbReference>
<dbReference type="EMBL" id="SSNY01000005">
    <property type="protein sequence ID" value="THF57511.1"/>
    <property type="molecule type" value="Genomic_DNA"/>
</dbReference>
<evidence type="ECO:0000313" key="3">
    <source>
        <dbReference type="EMBL" id="THF57511.1"/>
    </source>
</evidence>
<accession>A0ABY2Q786</accession>
<proteinExistence type="predicted"/>
<sequence>MRGEVLHYDEAQGFGFIHGADGNRYTFVAEDLRRQMPMEKGAVVEFQPNGDKARAIFTIRAAAADDAAPATPWQPGPTPMEPAAAAPTAPPHFGRLAVADAGRPRSTGLWAYFRRGLTENYATFRGRARRKEYWGYFLFWTVAALAICFIGLFVDGAAGNLDSSDGPLLTMAALGLFVLATLLPGVAITVRRIHDMGLSGWFYLLVFVPYIGALIVFVFTLLPSQRQDNRWGSVPEGIRL</sequence>
<gene>
    <name evidence="3" type="ORF">E6C48_10930</name>
</gene>
<dbReference type="InterPro" id="IPR012340">
    <property type="entry name" value="NA-bd_OB-fold"/>
</dbReference>
<keyword evidence="2" id="KW-0812">Transmembrane</keyword>
<dbReference type="InterPro" id="IPR008523">
    <property type="entry name" value="DUF805"/>
</dbReference>
<reference evidence="3 4" key="1">
    <citation type="submission" date="2019-04" db="EMBL/GenBank/DDBJ databases">
        <title>Mesorhizobium composti sp. nov., isolated from compost.</title>
        <authorList>
            <person name="Lin S.-Y."/>
            <person name="Hameed A."/>
            <person name="Hsieh Y.-T."/>
            <person name="Young C.-C."/>
        </authorList>
    </citation>
    <scope>NUCLEOTIDE SEQUENCE [LARGE SCALE GENOMIC DNA]</scope>
    <source>
        <strain evidence="3 4">CC-YTH430</strain>
    </source>
</reference>
<comment type="caution">
    <text evidence="3">The sequence shown here is derived from an EMBL/GenBank/DDBJ whole genome shotgun (WGS) entry which is preliminary data.</text>
</comment>
<evidence type="ECO:0000256" key="1">
    <source>
        <dbReference type="SAM" id="MobiDB-lite"/>
    </source>
</evidence>
<keyword evidence="2" id="KW-0472">Membrane</keyword>
<dbReference type="Proteomes" id="UP000306441">
    <property type="component" value="Unassembled WGS sequence"/>
</dbReference>